<accession>A0A8S5RNJ3</accession>
<protein>
    <recommendedName>
        <fullName evidence="1">DUF551 domain-containing protein</fullName>
    </recommendedName>
</protein>
<evidence type="ECO:0000259" key="1">
    <source>
        <dbReference type="Pfam" id="PF04448"/>
    </source>
</evidence>
<name>A0A8S5RNJ3_9VIRU</name>
<sequence>MKIEEAIYCLKAQSERYSEVCEECPMYGKTGVDHCCEEALQMAITTLQNQPVWIPVSERLPEELVPVNVTWINRNPEPYYKDIKDVPFANTAVYCNGKWYWWSSTCVDYLKEYGKCDWELVDKDIDITAWMPLPESYRESEVGDGEV</sequence>
<feature type="domain" description="DUF551" evidence="1">
    <location>
        <begin position="53"/>
        <end position="135"/>
    </location>
</feature>
<organism evidence="2">
    <name type="scientific">virus sp. ctFlR8</name>
    <dbReference type="NCBI Taxonomy" id="2825811"/>
    <lineage>
        <taxon>Viruses</taxon>
    </lineage>
</organism>
<evidence type="ECO:0000313" key="2">
    <source>
        <dbReference type="EMBL" id="DAE32669.1"/>
    </source>
</evidence>
<dbReference type="InterPro" id="IPR007539">
    <property type="entry name" value="DUF551"/>
</dbReference>
<reference evidence="2" key="1">
    <citation type="journal article" date="2021" name="Proc. Natl. Acad. Sci. U.S.A.">
        <title>A Catalog of Tens of Thousands of Viruses from Human Metagenomes Reveals Hidden Associations with Chronic Diseases.</title>
        <authorList>
            <person name="Tisza M.J."/>
            <person name="Buck C.B."/>
        </authorList>
    </citation>
    <scope>NUCLEOTIDE SEQUENCE</scope>
    <source>
        <strain evidence="2">CtFlR8</strain>
    </source>
</reference>
<proteinExistence type="predicted"/>
<dbReference type="EMBL" id="BK059128">
    <property type="protein sequence ID" value="DAE32669.1"/>
    <property type="molecule type" value="Genomic_DNA"/>
</dbReference>
<dbReference type="Pfam" id="PF04448">
    <property type="entry name" value="DUF551"/>
    <property type="match status" value="1"/>
</dbReference>